<dbReference type="SUPFAM" id="SSF52091">
    <property type="entry name" value="SpoIIaa-like"/>
    <property type="match status" value="1"/>
</dbReference>
<dbReference type="InterPro" id="IPR002645">
    <property type="entry name" value="STAS_dom"/>
</dbReference>
<sequence length="133" mass="14332">MTVQRDDAAGVLEADGAAFHGVVSAVLYADRRLRLTYRPQPGAALIRLIGEIDATNRAALEETLVRARHGGDRLLVDVRHLRFVDVGGLRTLAELCRTGTARLVNVPPRLHRLAGRLGLSLRAGAPDGASEHD</sequence>
<dbReference type="PROSITE" id="PS50801">
    <property type="entry name" value="STAS"/>
    <property type="match status" value="1"/>
</dbReference>
<dbReference type="Proteomes" id="UP001595850">
    <property type="component" value="Unassembled WGS sequence"/>
</dbReference>
<gene>
    <name evidence="2" type="ORF">ACFOWE_30390</name>
</gene>
<accession>A0ABV8IF70</accession>
<dbReference type="RefSeq" id="WP_377293918.1">
    <property type="nucleotide sequence ID" value="NZ_JBHSBM010000050.1"/>
</dbReference>
<proteinExistence type="predicted"/>
<comment type="caution">
    <text evidence="2">The sequence shown here is derived from an EMBL/GenBank/DDBJ whole genome shotgun (WGS) entry which is preliminary data.</text>
</comment>
<evidence type="ECO:0000313" key="3">
    <source>
        <dbReference type="Proteomes" id="UP001595850"/>
    </source>
</evidence>
<dbReference type="Gene3D" id="3.30.750.24">
    <property type="entry name" value="STAS domain"/>
    <property type="match status" value="1"/>
</dbReference>
<dbReference type="Pfam" id="PF13466">
    <property type="entry name" value="STAS_2"/>
    <property type="match status" value="1"/>
</dbReference>
<dbReference type="EMBL" id="JBHSBM010000050">
    <property type="protein sequence ID" value="MFC4062629.1"/>
    <property type="molecule type" value="Genomic_DNA"/>
</dbReference>
<dbReference type="InterPro" id="IPR058548">
    <property type="entry name" value="MlaB-like_STAS"/>
</dbReference>
<reference evidence="3" key="1">
    <citation type="journal article" date="2019" name="Int. J. Syst. Evol. Microbiol.">
        <title>The Global Catalogue of Microorganisms (GCM) 10K type strain sequencing project: providing services to taxonomists for standard genome sequencing and annotation.</title>
        <authorList>
            <consortium name="The Broad Institute Genomics Platform"/>
            <consortium name="The Broad Institute Genome Sequencing Center for Infectious Disease"/>
            <person name="Wu L."/>
            <person name="Ma J."/>
        </authorList>
    </citation>
    <scope>NUCLEOTIDE SEQUENCE [LARGE SCALE GENOMIC DNA]</scope>
    <source>
        <strain evidence="3">TBRC 4489</strain>
    </source>
</reference>
<name>A0ABV8IF70_9ACTN</name>
<dbReference type="CDD" id="cd07043">
    <property type="entry name" value="STAS_anti-anti-sigma_factors"/>
    <property type="match status" value="1"/>
</dbReference>
<organism evidence="2 3">
    <name type="scientific">Planomonospora corallina</name>
    <dbReference type="NCBI Taxonomy" id="1806052"/>
    <lineage>
        <taxon>Bacteria</taxon>
        <taxon>Bacillati</taxon>
        <taxon>Actinomycetota</taxon>
        <taxon>Actinomycetes</taxon>
        <taxon>Streptosporangiales</taxon>
        <taxon>Streptosporangiaceae</taxon>
        <taxon>Planomonospora</taxon>
    </lineage>
</organism>
<protein>
    <submittedName>
        <fullName evidence="2">STAS domain-containing protein</fullName>
    </submittedName>
</protein>
<keyword evidence="3" id="KW-1185">Reference proteome</keyword>
<evidence type="ECO:0000259" key="1">
    <source>
        <dbReference type="PROSITE" id="PS50801"/>
    </source>
</evidence>
<feature type="domain" description="STAS" evidence="1">
    <location>
        <begin position="33"/>
        <end position="133"/>
    </location>
</feature>
<evidence type="ECO:0000313" key="2">
    <source>
        <dbReference type="EMBL" id="MFC4062629.1"/>
    </source>
</evidence>
<dbReference type="InterPro" id="IPR036513">
    <property type="entry name" value="STAS_dom_sf"/>
</dbReference>